<sequence>MKKQLYRAFVELSGNRVNSHLLRTFTTSRLSKGINRSFTKTYKLNTEEMEKPLHEYKSLHELFTRRLKEGTRPIDADEHALVSPVDGVLAHVGPLNEQSAFRVKGQDYTLDEMLGSKVKSQLYCGGTFVILYLSPSHYHRIHSPISGRVLERWYLGKKSYPVNQQGLEYGKRPLSKNYRHITEIDVNKKHMAIVKVGALNVNSIEITHHDEEVTKGAEIGYFTFGSTVILLFEKGLVDLDPQLQCPADVKVGMRIGTIHPSKDEEQ</sequence>
<evidence type="ECO:0000256" key="10">
    <source>
        <dbReference type="ARBA" id="ARBA00023264"/>
    </source>
</evidence>
<dbReference type="NCBIfam" id="NF002853">
    <property type="entry name" value="PRK03140.1"/>
    <property type="match status" value="1"/>
</dbReference>
<comment type="catalytic activity">
    <reaction evidence="12">
        <text>a 1,2-diacyl-sn-glycero-3-phospho-L-serine + H(+) = a 1,2-diacyl-sn-glycero-3-phosphoethanolamine + CO2</text>
        <dbReference type="Rhea" id="RHEA:20828"/>
        <dbReference type="ChEBI" id="CHEBI:15378"/>
        <dbReference type="ChEBI" id="CHEBI:16526"/>
        <dbReference type="ChEBI" id="CHEBI:57262"/>
        <dbReference type="ChEBI" id="CHEBI:64612"/>
        <dbReference type="EC" id="4.1.1.65"/>
    </reaction>
</comment>
<feature type="active site" description="Schiff-base intermediate with substrate; via pyruvic acid; for decarboxylase activity" evidence="12">
    <location>
        <position position="226"/>
    </location>
</feature>
<keyword evidence="7 12" id="KW-0865">Zymogen</keyword>
<dbReference type="InterPro" id="IPR033178">
    <property type="entry name" value="PSD_type1_pro"/>
</dbReference>
<keyword evidence="6 12" id="KW-0472">Membrane</keyword>
<dbReference type="Proteomes" id="UP001148125">
    <property type="component" value="Unassembled WGS sequence"/>
</dbReference>
<feature type="chain" id="PRO_5044923228" description="Phosphatidylserine decarboxylase alpha chain" evidence="12">
    <location>
        <begin position="226"/>
        <end position="266"/>
    </location>
</feature>
<comment type="caution">
    <text evidence="13">The sequence shown here is derived from an EMBL/GenBank/DDBJ whole genome shotgun (WGS) entry which is preliminary data.</text>
</comment>
<evidence type="ECO:0000256" key="9">
    <source>
        <dbReference type="ARBA" id="ARBA00023239"/>
    </source>
</evidence>
<comment type="pathway">
    <text evidence="12">Phospholipid metabolism; phosphatidylethanolamine biosynthesis; phosphatidylethanolamine from CDP-diacylglycerol: step 2/2.</text>
</comment>
<evidence type="ECO:0000256" key="4">
    <source>
        <dbReference type="ARBA" id="ARBA00022793"/>
    </source>
</evidence>
<dbReference type="PANTHER" id="PTHR10067">
    <property type="entry name" value="PHOSPHATIDYLSERINE DECARBOXYLASE"/>
    <property type="match status" value="1"/>
</dbReference>
<keyword evidence="5 12" id="KW-0443">Lipid metabolism</keyword>
<keyword evidence="8 12" id="KW-0594">Phospholipid biosynthesis</keyword>
<feature type="site" description="Cleavage (non-hydrolytic); by autocatalysis" evidence="12">
    <location>
        <begin position="225"/>
        <end position="226"/>
    </location>
</feature>
<keyword evidence="2 12" id="KW-1003">Cell membrane</keyword>
<comment type="pathway">
    <text evidence="1">Lipid metabolism.</text>
</comment>
<dbReference type="InterPro" id="IPR003817">
    <property type="entry name" value="PS_Dcarbxylase"/>
</dbReference>
<evidence type="ECO:0000256" key="12">
    <source>
        <dbReference type="HAMAP-Rule" id="MF_00662"/>
    </source>
</evidence>
<dbReference type="InterPro" id="IPR033177">
    <property type="entry name" value="PSD-B"/>
</dbReference>
<feature type="chain" id="PRO_5044923229" description="Phosphatidylserine decarboxylase beta chain" evidence="12">
    <location>
        <begin position="1"/>
        <end position="225"/>
    </location>
</feature>
<feature type="active site" description="Charge relay system; for autoendoproteolytic cleavage activity" evidence="12">
    <location>
        <position position="86"/>
    </location>
</feature>
<proteinExistence type="inferred from homology"/>
<evidence type="ECO:0000256" key="8">
    <source>
        <dbReference type="ARBA" id="ARBA00023209"/>
    </source>
</evidence>
<comment type="subunit">
    <text evidence="12">Heterodimer of a large membrane-associated beta subunit and a small pyruvoyl-containing alpha subunit.</text>
</comment>
<dbReference type="Pfam" id="PF02666">
    <property type="entry name" value="PS_Dcarbxylase"/>
    <property type="match status" value="1"/>
</dbReference>
<keyword evidence="9 12" id="KW-0456">Lyase</keyword>
<evidence type="ECO:0000313" key="13">
    <source>
        <dbReference type="EMBL" id="MDE5413827.1"/>
    </source>
</evidence>
<comment type="function">
    <text evidence="12">Catalyzes the formation of phosphatidylethanolamine (PtdEtn) from phosphatidylserine (PtdSer).</text>
</comment>
<dbReference type="PANTHER" id="PTHR10067:SF6">
    <property type="entry name" value="PHOSPHATIDYLSERINE DECARBOXYLASE PROENZYME, MITOCHONDRIAL"/>
    <property type="match status" value="1"/>
</dbReference>
<name>A0ABT5VED8_9BACI</name>
<dbReference type="GO" id="GO:0004609">
    <property type="term" value="F:phosphatidylserine decarboxylase activity"/>
    <property type="evidence" value="ECO:0007669"/>
    <property type="project" value="UniProtKB-EC"/>
</dbReference>
<evidence type="ECO:0000256" key="7">
    <source>
        <dbReference type="ARBA" id="ARBA00023145"/>
    </source>
</evidence>
<evidence type="ECO:0000256" key="1">
    <source>
        <dbReference type="ARBA" id="ARBA00005189"/>
    </source>
</evidence>
<dbReference type="RefSeq" id="WP_275118446.1">
    <property type="nucleotide sequence ID" value="NZ_JAOTPO010000006.1"/>
</dbReference>
<evidence type="ECO:0000313" key="14">
    <source>
        <dbReference type="Proteomes" id="UP001148125"/>
    </source>
</evidence>
<keyword evidence="4 12" id="KW-0210">Decarboxylase</keyword>
<evidence type="ECO:0000256" key="3">
    <source>
        <dbReference type="ARBA" id="ARBA00022516"/>
    </source>
</evidence>
<reference evidence="13" key="1">
    <citation type="submission" date="2024-05" db="EMBL/GenBank/DDBJ databases">
        <title>Alkalihalobacillus sp. strain MEB203 novel alkaliphilic bacterium from Lonar Lake, India.</title>
        <authorList>
            <person name="Joshi A."/>
            <person name="Thite S."/>
            <person name="Mengade P."/>
        </authorList>
    </citation>
    <scope>NUCLEOTIDE SEQUENCE</scope>
    <source>
        <strain evidence="13">MEB 203</strain>
    </source>
</reference>
<evidence type="ECO:0000256" key="2">
    <source>
        <dbReference type="ARBA" id="ARBA00022475"/>
    </source>
</evidence>
<evidence type="ECO:0000256" key="6">
    <source>
        <dbReference type="ARBA" id="ARBA00023136"/>
    </source>
</evidence>
<evidence type="ECO:0000256" key="5">
    <source>
        <dbReference type="ARBA" id="ARBA00023098"/>
    </source>
</evidence>
<comment type="subcellular location">
    <subcellularLocation>
        <location evidence="12">Cell membrane</location>
        <topology evidence="12">Peripheral membrane protein</topology>
    </subcellularLocation>
</comment>
<comment type="cofactor">
    <cofactor evidence="12">
        <name>pyruvate</name>
        <dbReference type="ChEBI" id="CHEBI:15361"/>
    </cofactor>
    <text evidence="12">Binds 1 pyruvoyl group covalently per subunit.</text>
</comment>
<gene>
    <name evidence="12" type="primary">psd</name>
    <name evidence="13" type="ORF">N7Z68_10560</name>
</gene>
<dbReference type="EMBL" id="JAOTPO010000006">
    <property type="protein sequence ID" value="MDE5413827.1"/>
    <property type="molecule type" value="Genomic_DNA"/>
</dbReference>
<keyword evidence="10 12" id="KW-1208">Phospholipid metabolism</keyword>
<dbReference type="HAMAP" id="MF_00662">
    <property type="entry name" value="PS_decarb_PSD_B_type1"/>
    <property type="match status" value="1"/>
</dbReference>
<feature type="active site" description="Charge relay system; for autoendoproteolytic cleavage activity" evidence="12">
    <location>
        <position position="226"/>
    </location>
</feature>
<feature type="active site" description="Charge relay system; for autoendoproteolytic cleavage activity" evidence="12">
    <location>
        <position position="142"/>
    </location>
</feature>
<keyword evidence="14" id="KW-1185">Reference proteome</keyword>
<evidence type="ECO:0000256" key="11">
    <source>
        <dbReference type="ARBA" id="ARBA00023317"/>
    </source>
</evidence>
<feature type="modified residue" description="Pyruvic acid (Ser); by autocatalysis" evidence="12">
    <location>
        <position position="226"/>
    </location>
</feature>
<accession>A0ABT5VED8</accession>
<keyword evidence="11 12" id="KW-0670">Pyruvate</keyword>
<protein>
    <recommendedName>
        <fullName evidence="12">Phosphatidylserine decarboxylase proenzyme</fullName>
        <ecNumber evidence="12">4.1.1.65</ecNumber>
    </recommendedName>
    <component>
        <recommendedName>
            <fullName evidence="12">Phosphatidylserine decarboxylase alpha chain</fullName>
        </recommendedName>
    </component>
    <component>
        <recommendedName>
            <fullName evidence="12">Phosphatidylserine decarboxylase beta chain</fullName>
        </recommendedName>
    </component>
</protein>
<organism evidence="13 14">
    <name type="scientific">Alkalihalobacterium chitinilyticum</name>
    <dbReference type="NCBI Taxonomy" id="2980103"/>
    <lineage>
        <taxon>Bacteria</taxon>
        <taxon>Bacillati</taxon>
        <taxon>Bacillota</taxon>
        <taxon>Bacilli</taxon>
        <taxon>Bacillales</taxon>
        <taxon>Bacillaceae</taxon>
        <taxon>Alkalihalobacterium</taxon>
    </lineage>
</organism>
<dbReference type="NCBIfam" id="TIGR00163">
    <property type="entry name" value="PS_decarb"/>
    <property type="match status" value="1"/>
</dbReference>
<comment type="PTM">
    <text evidence="12">Is synthesized initially as an inactive proenzyme. Formation of the active enzyme involves a self-maturation process in which the active site pyruvoyl group is generated from an internal serine residue via an autocatalytic post-translational modification. Two non-identical subunits are generated from the proenzyme in this reaction, and the pyruvate is formed at the N-terminus of the alpha chain, which is derived from the carboxyl end of the proenzyme. The autoendoproteolytic cleavage occurs by a canonical serine protease mechanism, in which the side chain hydroxyl group of the serine supplies its oxygen atom to form the C-terminus of the beta chain, while the remainder of the serine residue undergoes an oxidative deamination to produce ammonia and the pyruvoyl prosthetic group on the alpha chain. During this reaction, the Ser that is part of the protease active site of the proenzyme becomes the pyruvoyl prosthetic group, which constitutes an essential element of the active site of the mature decarboxylase.</text>
</comment>
<comment type="similarity">
    <text evidence="12">Belongs to the phosphatidylserine decarboxylase family. PSD-B subfamily. Prokaryotic type I sub-subfamily.</text>
</comment>
<keyword evidence="3 12" id="KW-0444">Lipid biosynthesis</keyword>
<dbReference type="EC" id="4.1.1.65" evidence="12"/>